<dbReference type="PANTHER" id="PTHR23171">
    <property type="entry name" value="GDOWN1"/>
    <property type="match status" value="1"/>
</dbReference>
<proteinExistence type="predicted"/>
<feature type="signal peptide" evidence="2">
    <location>
        <begin position="1"/>
        <end position="16"/>
    </location>
</feature>
<dbReference type="Ensembl" id="ENSMMOT00000004637.1">
    <property type="protein sequence ID" value="ENSMMOP00000004554.1"/>
    <property type="gene ID" value="ENSMMOG00000003629.1"/>
</dbReference>
<organism evidence="3 4">
    <name type="scientific">Mola mola</name>
    <name type="common">Ocean sunfish</name>
    <name type="synonym">Tetraodon mola</name>
    <dbReference type="NCBI Taxonomy" id="94237"/>
    <lineage>
        <taxon>Eukaryota</taxon>
        <taxon>Metazoa</taxon>
        <taxon>Chordata</taxon>
        <taxon>Craniata</taxon>
        <taxon>Vertebrata</taxon>
        <taxon>Euteleostomi</taxon>
        <taxon>Actinopterygii</taxon>
        <taxon>Neopterygii</taxon>
        <taxon>Teleostei</taxon>
        <taxon>Neoteleostei</taxon>
        <taxon>Acanthomorphata</taxon>
        <taxon>Eupercaria</taxon>
        <taxon>Tetraodontiformes</taxon>
        <taxon>Molidae</taxon>
        <taxon>Mola</taxon>
    </lineage>
</organism>
<sequence>MFHLLSLFVFLSQKSSQFFQLAGERPESFCPSPSDVLSTRFKSDNLSLCSCEKLFALTLTPVSPALAASDSVSPPLFPPLSLKIASLSTTQRSLCGRTSSSPCFTAFIQEGCRRLRLTLHNQGQAAQTTEQHRDKPVGRAFALVQPASNRTAPNPEPVKSTVEQVEVIKVYLEGRKNETQRQQQSLKMLSDEVSQIQEVRYCLKTLREQMAVKNKVVDEEAERTKLREVSKRLYAQLQEAEKKHQEEKERLLREHLSEQQEKLKTVEEERERRDNRIEELQRLLGGMEKESATLRETIRSREQELGELRKLREEGRDGQERAEQLEKEVAVLKEKIHHLDDMLKSQQRKVRHMIEQLQNSRMVIQERDRVIKELEEKVAFLEAENREMQDQMEYFLGGEQSNSYLSSDRNPQIVYSKQLKPSSSSNKPLPFIKVIEIRS</sequence>
<dbReference type="STRING" id="94237.ENSMMOP00000004554"/>
<name>A0A3Q3W7I2_MOLML</name>
<protein>
    <submittedName>
        <fullName evidence="3">Uncharacterized protein</fullName>
    </submittedName>
</protein>
<feature type="chain" id="PRO_5018674642" evidence="2">
    <location>
        <begin position="17"/>
        <end position="439"/>
    </location>
</feature>
<keyword evidence="1" id="KW-0175">Coiled coil</keyword>
<evidence type="ECO:0000313" key="3">
    <source>
        <dbReference type="Ensembl" id="ENSMMOP00000004554.1"/>
    </source>
</evidence>
<dbReference type="AlphaFoldDB" id="A0A3Q3W7I2"/>
<dbReference type="PANTHER" id="PTHR23171:SF17">
    <property type="entry name" value="TUFTELIN"/>
    <property type="match status" value="1"/>
</dbReference>
<dbReference type="OMA" id="DIRNQEY"/>
<keyword evidence="4" id="KW-1185">Reference proteome</keyword>
<evidence type="ECO:0000313" key="4">
    <source>
        <dbReference type="Proteomes" id="UP000261620"/>
    </source>
</evidence>
<dbReference type="GO" id="GO:0035556">
    <property type="term" value="P:intracellular signal transduction"/>
    <property type="evidence" value="ECO:0007669"/>
    <property type="project" value="TreeGrafter"/>
</dbReference>
<accession>A0A3Q3W7I2</accession>
<reference evidence="3" key="2">
    <citation type="submission" date="2025-09" db="UniProtKB">
        <authorList>
            <consortium name="Ensembl"/>
        </authorList>
    </citation>
    <scope>IDENTIFICATION</scope>
</reference>
<evidence type="ECO:0000256" key="1">
    <source>
        <dbReference type="SAM" id="Coils"/>
    </source>
</evidence>
<dbReference type="Proteomes" id="UP000261620">
    <property type="component" value="Unplaced"/>
</dbReference>
<keyword evidence="2" id="KW-0732">Signal</keyword>
<reference evidence="3" key="1">
    <citation type="submission" date="2025-08" db="UniProtKB">
        <authorList>
            <consortium name="Ensembl"/>
        </authorList>
    </citation>
    <scope>IDENTIFICATION</scope>
</reference>
<evidence type="ECO:0000256" key="2">
    <source>
        <dbReference type="SAM" id="SignalP"/>
    </source>
</evidence>
<dbReference type="InterPro" id="IPR051375">
    <property type="entry name" value="Tuftelin_GRINL1A/MYZAP/CCD68"/>
</dbReference>
<feature type="coiled-coil region" evidence="1">
    <location>
        <begin position="223"/>
        <end position="391"/>
    </location>
</feature>